<name>A0A9X3UIK6_9HYPH</name>
<comment type="caution">
    <text evidence="3">The sequence shown here is derived from an EMBL/GenBank/DDBJ whole genome shotgun (WGS) entry which is preliminary data.</text>
</comment>
<protein>
    <submittedName>
        <fullName evidence="3">Universal stress protein</fullName>
    </submittedName>
</protein>
<dbReference type="Pfam" id="PF00582">
    <property type="entry name" value="Usp"/>
    <property type="match status" value="1"/>
</dbReference>
<dbReference type="PANTHER" id="PTHR46268:SF6">
    <property type="entry name" value="UNIVERSAL STRESS PROTEIN UP12"/>
    <property type="match status" value="1"/>
</dbReference>
<dbReference type="AlphaFoldDB" id="A0A9X3UIK6"/>
<dbReference type="SUPFAM" id="SSF52402">
    <property type="entry name" value="Adenine nucleotide alpha hydrolases-like"/>
    <property type="match status" value="1"/>
</dbReference>
<accession>A0A9X3UIK6</accession>
<dbReference type="Gene3D" id="3.40.50.620">
    <property type="entry name" value="HUPs"/>
    <property type="match status" value="1"/>
</dbReference>
<keyword evidence="4" id="KW-1185">Reference proteome</keyword>
<dbReference type="PANTHER" id="PTHR46268">
    <property type="entry name" value="STRESS RESPONSE PROTEIN NHAX"/>
    <property type="match status" value="1"/>
</dbReference>
<sequence length="135" mass="14726">MYKNILVPVLLDGAHDTQSSYLAAKTLADEDAKFTVLHVMETIPSFVIAQIPKDTLARSHKEAEEALEKSATALPDATTHLASGNPGRVIVDYAQEHDIDCIIVASHRPGIEDYFLGSTAARVVRHAQCPVHVIR</sequence>
<gene>
    <name evidence="3" type="ORF">OQ273_14595</name>
</gene>
<dbReference type="InterPro" id="IPR014729">
    <property type="entry name" value="Rossmann-like_a/b/a_fold"/>
</dbReference>
<dbReference type="InterPro" id="IPR006016">
    <property type="entry name" value="UspA"/>
</dbReference>
<dbReference type="EMBL" id="JAPJZI010000001">
    <property type="protein sequence ID" value="MDA5399807.1"/>
    <property type="molecule type" value="Genomic_DNA"/>
</dbReference>
<dbReference type="PRINTS" id="PR01438">
    <property type="entry name" value="UNVRSLSTRESS"/>
</dbReference>
<dbReference type="CDD" id="cd00293">
    <property type="entry name" value="USP-like"/>
    <property type="match status" value="1"/>
</dbReference>
<dbReference type="InterPro" id="IPR006015">
    <property type="entry name" value="Universal_stress_UspA"/>
</dbReference>
<reference evidence="3" key="1">
    <citation type="submission" date="2022-11" db="EMBL/GenBank/DDBJ databases">
        <title>Draft genome sequence of Hoeflea poritis E7-10 and Hoeflea prorocentri PM5-8, separated from scleractinian coral Porites lutea and marine dinoflagellate.</title>
        <authorList>
            <person name="Zhang G."/>
            <person name="Wei Q."/>
            <person name="Cai L."/>
        </authorList>
    </citation>
    <scope>NUCLEOTIDE SEQUENCE</scope>
    <source>
        <strain evidence="3">PM5-8</strain>
    </source>
</reference>
<organism evidence="3 4">
    <name type="scientific">Hoeflea prorocentri</name>
    <dbReference type="NCBI Taxonomy" id="1922333"/>
    <lineage>
        <taxon>Bacteria</taxon>
        <taxon>Pseudomonadati</taxon>
        <taxon>Pseudomonadota</taxon>
        <taxon>Alphaproteobacteria</taxon>
        <taxon>Hyphomicrobiales</taxon>
        <taxon>Rhizobiaceae</taxon>
        <taxon>Hoeflea</taxon>
    </lineage>
</organism>
<evidence type="ECO:0000313" key="3">
    <source>
        <dbReference type="EMBL" id="MDA5399807.1"/>
    </source>
</evidence>
<proteinExistence type="inferred from homology"/>
<evidence type="ECO:0000313" key="4">
    <source>
        <dbReference type="Proteomes" id="UP001151234"/>
    </source>
</evidence>
<comment type="similarity">
    <text evidence="1">Belongs to the universal stress protein A family.</text>
</comment>
<dbReference type="RefSeq" id="WP_267991226.1">
    <property type="nucleotide sequence ID" value="NZ_JAPJZI010000001.1"/>
</dbReference>
<evidence type="ECO:0000256" key="1">
    <source>
        <dbReference type="ARBA" id="ARBA00008791"/>
    </source>
</evidence>
<evidence type="ECO:0000259" key="2">
    <source>
        <dbReference type="Pfam" id="PF00582"/>
    </source>
</evidence>
<dbReference type="Proteomes" id="UP001151234">
    <property type="component" value="Unassembled WGS sequence"/>
</dbReference>
<feature type="domain" description="UspA" evidence="2">
    <location>
        <begin position="1"/>
        <end position="135"/>
    </location>
</feature>